<dbReference type="InterPro" id="IPR040256">
    <property type="entry name" value="At4g02000-like"/>
</dbReference>
<evidence type="ECO:0000259" key="3">
    <source>
        <dbReference type="PROSITE" id="PS50158"/>
    </source>
</evidence>
<keyword evidence="1" id="KW-0863">Zinc-finger</keyword>
<keyword evidence="1" id="KW-0479">Metal-binding</keyword>
<dbReference type="InterPro" id="IPR036875">
    <property type="entry name" value="Znf_CCHC_sf"/>
</dbReference>
<dbReference type="InterPro" id="IPR001878">
    <property type="entry name" value="Znf_CCHC"/>
</dbReference>
<keyword evidence="5" id="KW-1185">Reference proteome</keyword>
<feature type="region of interest" description="Disordered" evidence="2">
    <location>
        <begin position="263"/>
        <end position="378"/>
    </location>
</feature>
<feature type="compositionally biased region" description="Polar residues" evidence="2">
    <location>
        <begin position="356"/>
        <end position="367"/>
    </location>
</feature>
<dbReference type="Pfam" id="PF14392">
    <property type="entry name" value="zf-CCHC_4"/>
    <property type="match status" value="1"/>
</dbReference>
<gene>
    <name evidence="4" type="ORF">LITE_LOCUS18028</name>
</gene>
<dbReference type="Proteomes" id="UP001154282">
    <property type="component" value="Unassembled WGS sequence"/>
</dbReference>
<feature type="domain" description="CCHC-type" evidence="3">
    <location>
        <begin position="105"/>
        <end position="120"/>
    </location>
</feature>
<evidence type="ECO:0000313" key="4">
    <source>
        <dbReference type="EMBL" id="CAI0419541.1"/>
    </source>
</evidence>
<dbReference type="GO" id="GO:0008270">
    <property type="term" value="F:zinc ion binding"/>
    <property type="evidence" value="ECO:0007669"/>
    <property type="project" value="UniProtKB-KW"/>
</dbReference>
<proteinExistence type="predicted"/>
<feature type="compositionally biased region" description="Basic residues" evidence="2">
    <location>
        <begin position="151"/>
        <end position="160"/>
    </location>
</feature>
<dbReference type="EMBL" id="CAMGYJ010000005">
    <property type="protein sequence ID" value="CAI0419541.1"/>
    <property type="molecule type" value="Genomic_DNA"/>
</dbReference>
<dbReference type="PROSITE" id="PS50158">
    <property type="entry name" value="ZF_CCHC"/>
    <property type="match status" value="1"/>
</dbReference>
<evidence type="ECO:0000313" key="5">
    <source>
        <dbReference type="Proteomes" id="UP001154282"/>
    </source>
</evidence>
<name>A0AAV0KBT6_9ROSI</name>
<evidence type="ECO:0000256" key="2">
    <source>
        <dbReference type="SAM" id="MobiDB-lite"/>
    </source>
</evidence>
<organism evidence="4 5">
    <name type="scientific">Linum tenue</name>
    <dbReference type="NCBI Taxonomy" id="586396"/>
    <lineage>
        <taxon>Eukaryota</taxon>
        <taxon>Viridiplantae</taxon>
        <taxon>Streptophyta</taxon>
        <taxon>Embryophyta</taxon>
        <taxon>Tracheophyta</taxon>
        <taxon>Spermatophyta</taxon>
        <taxon>Magnoliopsida</taxon>
        <taxon>eudicotyledons</taxon>
        <taxon>Gunneridae</taxon>
        <taxon>Pentapetalae</taxon>
        <taxon>rosids</taxon>
        <taxon>fabids</taxon>
        <taxon>Malpighiales</taxon>
        <taxon>Linaceae</taxon>
        <taxon>Linum</taxon>
    </lineage>
</organism>
<keyword evidence="1" id="KW-0862">Zinc</keyword>
<accession>A0AAV0KBT6</accession>
<dbReference type="PANTHER" id="PTHR31286">
    <property type="entry name" value="GLYCINE-RICH CELL WALL STRUCTURAL PROTEIN 1.8-LIKE"/>
    <property type="match status" value="1"/>
</dbReference>
<comment type="caution">
    <text evidence="4">The sequence shown here is derived from an EMBL/GenBank/DDBJ whole genome shotgun (WGS) entry which is preliminary data.</text>
</comment>
<sequence>MIGDHYITAVPWRKGFNPRAHSITSTLVWLQLPDLPIELYHPEAVLRIASRAGRPIRLDRATETGARAKFARVCVEVDLTKPLLSKFKVAGIEYEIKYEGLYNVCFQCGRYGHSQASCPNNHSDRSQEEAGTSNDSTHTRHEEQYGDWMIAKRRDRRPYPKKTQVDGSRETSSSQRPPQAQVAGSRFAALMEEEEEGVDNQSVNRHLRSQDTQAMRKPEQPPQRQVWREKNATHAGPKKISKNTMSNHRPETQVDVAMQNHAHDVTRTEPRESGDSGKDKTNIEEISNSLQCDTREEISSRSNVPPSPMEASDHPQRSAKPPEPPSDSGQQHSLSPPVGANKSMNAVEVLPPADQTKASSQVESPNGGSLAAMSQPAL</sequence>
<feature type="region of interest" description="Disordered" evidence="2">
    <location>
        <begin position="116"/>
        <end position="249"/>
    </location>
</feature>
<dbReference type="AlphaFoldDB" id="A0AAV0KBT6"/>
<reference evidence="4" key="1">
    <citation type="submission" date="2022-08" db="EMBL/GenBank/DDBJ databases">
        <authorList>
            <person name="Gutierrez-Valencia J."/>
        </authorList>
    </citation>
    <scope>NUCLEOTIDE SEQUENCE</scope>
</reference>
<dbReference type="PANTHER" id="PTHR31286:SF99">
    <property type="entry name" value="DUF4283 DOMAIN-CONTAINING PROTEIN"/>
    <property type="match status" value="1"/>
</dbReference>
<feature type="compositionally biased region" description="Basic and acidic residues" evidence="2">
    <location>
        <begin position="263"/>
        <end position="283"/>
    </location>
</feature>
<protein>
    <recommendedName>
        <fullName evidence="3">CCHC-type domain-containing protein</fullName>
    </recommendedName>
</protein>
<dbReference type="GO" id="GO:0003676">
    <property type="term" value="F:nucleic acid binding"/>
    <property type="evidence" value="ECO:0007669"/>
    <property type="project" value="InterPro"/>
</dbReference>
<dbReference type="SUPFAM" id="SSF57756">
    <property type="entry name" value="Retrovirus zinc finger-like domains"/>
    <property type="match status" value="1"/>
</dbReference>
<dbReference type="InterPro" id="IPR025836">
    <property type="entry name" value="Zn_knuckle_CX2CX4HX4C"/>
</dbReference>
<evidence type="ECO:0000256" key="1">
    <source>
        <dbReference type="PROSITE-ProRule" id="PRU00047"/>
    </source>
</evidence>